<dbReference type="SUPFAM" id="SSF46894">
    <property type="entry name" value="C-terminal effector domain of the bipartite response regulators"/>
    <property type="match status" value="1"/>
</dbReference>
<evidence type="ECO:0000256" key="1">
    <source>
        <dbReference type="ARBA" id="ARBA00005820"/>
    </source>
</evidence>
<keyword evidence="4" id="KW-0238">DNA-binding</keyword>
<feature type="domain" description="OmpR/PhoB-type" evidence="6">
    <location>
        <begin position="18"/>
        <end position="91"/>
    </location>
</feature>
<evidence type="ECO:0000256" key="2">
    <source>
        <dbReference type="ARBA" id="ARBA00022741"/>
    </source>
</evidence>
<dbReference type="Pfam" id="PF13191">
    <property type="entry name" value="AAA_16"/>
    <property type="match status" value="1"/>
</dbReference>
<dbReference type="InterPro" id="IPR041664">
    <property type="entry name" value="AAA_16"/>
</dbReference>
<dbReference type="GO" id="GO:0005524">
    <property type="term" value="F:ATP binding"/>
    <property type="evidence" value="ECO:0007669"/>
    <property type="project" value="UniProtKB-KW"/>
</dbReference>
<dbReference type="SMART" id="SM00862">
    <property type="entry name" value="Trans_reg_C"/>
    <property type="match status" value="1"/>
</dbReference>
<organism evidence="8 9">
    <name type="scientific">Steroidobacter flavus</name>
    <dbReference type="NCBI Taxonomy" id="1842136"/>
    <lineage>
        <taxon>Bacteria</taxon>
        <taxon>Pseudomonadati</taxon>
        <taxon>Pseudomonadota</taxon>
        <taxon>Gammaproteobacteria</taxon>
        <taxon>Steroidobacterales</taxon>
        <taxon>Steroidobacteraceae</taxon>
        <taxon>Steroidobacter</taxon>
    </lineage>
</organism>
<proteinExistence type="inferred from homology"/>
<evidence type="ECO:0000259" key="7">
    <source>
        <dbReference type="SMART" id="SM01043"/>
    </source>
</evidence>
<dbReference type="Gene3D" id="1.10.10.10">
    <property type="entry name" value="Winged helix-like DNA-binding domain superfamily/Winged helix DNA-binding domain"/>
    <property type="match status" value="1"/>
</dbReference>
<keyword evidence="3 8" id="KW-0067">ATP-binding</keyword>
<dbReference type="InterPro" id="IPR005158">
    <property type="entry name" value="BTAD"/>
</dbReference>
<dbReference type="InterPro" id="IPR027417">
    <property type="entry name" value="P-loop_NTPase"/>
</dbReference>
<keyword evidence="9" id="KW-1185">Reference proteome</keyword>
<evidence type="ECO:0000256" key="5">
    <source>
        <dbReference type="SAM" id="MobiDB-lite"/>
    </source>
</evidence>
<dbReference type="SUPFAM" id="SSF48452">
    <property type="entry name" value="TPR-like"/>
    <property type="match status" value="1"/>
</dbReference>
<dbReference type="Gene3D" id="1.25.40.10">
    <property type="entry name" value="Tetratricopeptide repeat domain"/>
    <property type="match status" value="1"/>
</dbReference>
<accession>A0ABV8T2L6</accession>
<gene>
    <name evidence="8" type="ORF">ACFPN2_33880</name>
</gene>
<dbReference type="SUPFAM" id="SSF52540">
    <property type="entry name" value="P-loop containing nucleoside triphosphate hydrolases"/>
    <property type="match status" value="1"/>
</dbReference>
<evidence type="ECO:0000313" key="8">
    <source>
        <dbReference type="EMBL" id="MFC4314113.1"/>
    </source>
</evidence>
<dbReference type="InterPro" id="IPR016032">
    <property type="entry name" value="Sig_transdc_resp-reg_C-effctor"/>
</dbReference>
<dbReference type="PANTHER" id="PTHR16305:SF28">
    <property type="entry name" value="GUANYLATE CYCLASE DOMAIN-CONTAINING PROTEIN"/>
    <property type="match status" value="1"/>
</dbReference>
<dbReference type="SMART" id="SM01043">
    <property type="entry name" value="BTAD"/>
    <property type="match status" value="1"/>
</dbReference>
<dbReference type="PANTHER" id="PTHR16305">
    <property type="entry name" value="TESTICULAR SOLUBLE ADENYLYL CYCLASE"/>
    <property type="match status" value="1"/>
</dbReference>
<dbReference type="Proteomes" id="UP001595904">
    <property type="component" value="Unassembled WGS sequence"/>
</dbReference>
<reference evidence="9" key="1">
    <citation type="journal article" date="2019" name="Int. J. Syst. Evol. Microbiol.">
        <title>The Global Catalogue of Microorganisms (GCM) 10K type strain sequencing project: providing services to taxonomists for standard genome sequencing and annotation.</title>
        <authorList>
            <consortium name="The Broad Institute Genomics Platform"/>
            <consortium name="The Broad Institute Genome Sequencing Center for Infectious Disease"/>
            <person name="Wu L."/>
            <person name="Ma J."/>
        </authorList>
    </citation>
    <scope>NUCLEOTIDE SEQUENCE [LARGE SCALE GENOMIC DNA]</scope>
    <source>
        <strain evidence="9">CGMCC 1.10759</strain>
    </source>
</reference>
<evidence type="ECO:0000259" key="6">
    <source>
        <dbReference type="SMART" id="SM00862"/>
    </source>
</evidence>
<evidence type="ECO:0000313" key="9">
    <source>
        <dbReference type="Proteomes" id="UP001595904"/>
    </source>
</evidence>
<name>A0ABV8T2L6_9GAMM</name>
<comment type="similarity">
    <text evidence="1">Belongs to the AfsR/DnrI/RedD regulatory family.</text>
</comment>
<comment type="caution">
    <text evidence="8">The sequence shown here is derived from an EMBL/GenBank/DDBJ whole genome shotgun (WGS) entry which is preliminary data.</text>
</comment>
<protein>
    <submittedName>
        <fullName evidence="8">ATP-binding protein</fullName>
    </submittedName>
</protein>
<dbReference type="InterPro" id="IPR036388">
    <property type="entry name" value="WH-like_DNA-bd_sf"/>
</dbReference>
<dbReference type="Gene3D" id="3.40.50.300">
    <property type="entry name" value="P-loop containing nucleotide triphosphate hydrolases"/>
    <property type="match status" value="1"/>
</dbReference>
<dbReference type="RefSeq" id="WP_380605028.1">
    <property type="nucleotide sequence ID" value="NZ_JBHSDU010000015.1"/>
</dbReference>
<dbReference type="InterPro" id="IPR011990">
    <property type="entry name" value="TPR-like_helical_dom_sf"/>
</dbReference>
<dbReference type="InterPro" id="IPR001867">
    <property type="entry name" value="OmpR/PhoB-type_DNA-bd"/>
</dbReference>
<dbReference type="EMBL" id="JBHSDU010000015">
    <property type="protein sequence ID" value="MFC4314113.1"/>
    <property type="molecule type" value="Genomic_DNA"/>
</dbReference>
<feature type="domain" description="Bacterial transcriptional activator" evidence="7">
    <location>
        <begin position="98"/>
        <end position="204"/>
    </location>
</feature>
<evidence type="ECO:0000256" key="4">
    <source>
        <dbReference type="ARBA" id="ARBA00023125"/>
    </source>
</evidence>
<keyword evidence="2" id="KW-0547">Nucleotide-binding</keyword>
<evidence type="ECO:0000256" key="3">
    <source>
        <dbReference type="ARBA" id="ARBA00022840"/>
    </source>
</evidence>
<sequence length="947" mass="105212">MEGLQLKFLGELEVVRNGERLELPASRKTRALLAYLALNRRPFRREQLCEMFWDIPDDPRGSLRWSLSKLRRLVDDEAQPRIRADRNAVAFDPAGAIIDIDELKALSAADLEARPLETLEAAAHHYLGIPLEGLDLPDFQDFSAWRTAECDAVRRSQTHLLSTLIRRLADDPERALPHARALVNIDPSDERARAVLSRLDRAARTPRPRSAPSETNIETPAYDRPIGRDAELQLISATLSRVIEQRRCSLVMIYGEPGIGKSRLLTTAAALARGNGALALESCAYESEAIRPFALWVDALRELGPETRDSIFNQRDHANRDRLFDALSDTVATRSREQPVALVLDDMQWTDESSAAALHYVARTNRDRPLLGVFAGREDEIRDNAPMSRALRELRQANLLQEIRLGPLTPEDVCKLISTSSPQANGERLSQQCGGNPLLAIELARAEVAGDSARSLGGLVQERLARFDKDGGEVLRWAAVLAPRIDASTLARVTGLDWNRIGEALQTAARQAMLLQVDGHFRFSHDLIARGIYDAIPPAQRSSMHRQIAELLEQDSALDPERAADLAHHASQSGDAGLAAHAMICAGRLCLRFFANQQALALARKGLQWVARLPGKERVCPTIELHEIMMTAAPVEDWQAAAREYATLAEQALDQGAVSHARRGYYMASYMHWLHGQWDGARTEILQSERVARGGDDEEHIIGMAEAARCLGMLERDLPHADAMLMEVQALAARKRLRHCVITAALGMLRFHENRLDEAVEHFEEARILARASGDRLSEFQANEYLAMIDLERDRPAAARVTCVTLIELGEKLRDGSERCFAHALHALCHYTISDDAAPLAPALAELRRVDAKYRLAYTLNRAALIDLARQRPQAAIERAGEALRHAMTLERVSEVMIAHIVLARAHRAAHDEQACGEHLLALADLEDTPVAGYTRNRTAALRATLD</sequence>
<feature type="region of interest" description="Disordered" evidence="5">
    <location>
        <begin position="202"/>
        <end position="221"/>
    </location>
</feature>